<accession>A0ABV0FZM1</accession>
<keyword evidence="3" id="KW-1185">Reference proteome</keyword>
<comment type="caution">
    <text evidence="2">The sequence shown here is derived from an EMBL/GenBank/DDBJ whole genome shotgun (WGS) entry which is preliminary data.</text>
</comment>
<keyword evidence="1" id="KW-0175">Coiled coil</keyword>
<dbReference type="PANTHER" id="PTHR36508">
    <property type="entry name" value="PROTEIN SLYX"/>
    <property type="match status" value="1"/>
</dbReference>
<reference evidence="2 3" key="1">
    <citation type="submission" date="2024-05" db="EMBL/GenBank/DDBJ databases">
        <title>Roseateles sp. DJS-2-20 16S ribosomal RNA gene Genome sequencing and assembly.</title>
        <authorList>
            <person name="Woo H."/>
        </authorList>
    </citation>
    <scope>NUCLEOTIDE SEQUENCE [LARGE SCALE GENOMIC DNA]</scope>
    <source>
        <strain evidence="2 3">DJS-2-20</strain>
    </source>
</reference>
<dbReference type="PANTHER" id="PTHR36508:SF1">
    <property type="entry name" value="PROTEIN SLYX"/>
    <property type="match status" value="1"/>
</dbReference>
<evidence type="ECO:0000256" key="1">
    <source>
        <dbReference type="SAM" id="Coils"/>
    </source>
</evidence>
<protein>
    <submittedName>
        <fullName evidence="2">SlyX family protein</fullName>
    </submittedName>
</protein>
<gene>
    <name evidence="2" type="ORF">ABDJ85_03515</name>
</gene>
<dbReference type="InterPro" id="IPR007236">
    <property type="entry name" value="SlyX"/>
</dbReference>
<dbReference type="EMBL" id="JBDPZD010000001">
    <property type="protein sequence ID" value="MEO3690521.1"/>
    <property type="molecule type" value="Genomic_DNA"/>
</dbReference>
<dbReference type="Proteomes" id="UP001495147">
    <property type="component" value="Unassembled WGS sequence"/>
</dbReference>
<proteinExistence type="predicted"/>
<dbReference type="Pfam" id="PF04102">
    <property type="entry name" value="SlyX"/>
    <property type="match status" value="1"/>
</dbReference>
<evidence type="ECO:0000313" key="2">
    <source>
        <dbReference type="EMBL" id="MEO3690521.1"/>
    </source>
</evidence>
<dbReference type="RefSeq" id="WP_347703348.1">
    <property type="nucleotide sequence ID" value="NZ_JBDPZD010000001.1"/>
</dbReference>
<dbReference type="Gene3D" id="1.20.5.300">
    <property type="match status" value="1"/>
</dbReference>
<evidence type="ECO:0000313" key="3">
    <source>
        <dbReference type="Proteomes" id="UP001495147"/>
    </source>
</evidence>
<name>A0ABV0FZM1_9BURK</name>
<organism evidence="2 3">
    <name type="scientific">Roseateles paludis</name>
    <dbReference type="NCBI Taxonomy" id="3145238"/>
    <lineage>
        <taxon>Bacteria</taxon>
        <taxon>Pseudomonadati</taxon>
        <taxon>Pseudomonadota</taxon>
        <taxon>Betaproteobacteria</taxon>
        <taxon>Burkholderiales</taxon>
        <taxon>Sphaerotilaceae</taxon>
        <taxon>Roseateles</taxon>
    </lineage>
</organism>
<feature type="coiled-coil region" evidence="1">
    <location>
        <begin position="16"/>
        <end position="50"/>
    </location>
</feature>
<sequence>MDTPQPDIDPRIDARLTDLEVKASFTEDTVEQLNQVIVRQQQQIDALLRHLGELRGQVDRLADPNAPRTLRDELPPHY</sequence>